<evidence type="ECO:0000313" key="4">
    <source>
        <dbReference type="Proteomes" id="UP000316706"/>
    </source>
</evidence>
<dbReference type="EMBL" id="VFPO01000001">
    <property type="protein sequence ID" value="TQM67526.1"/>
    <property type="molecule type" value="Genomic_DNA"/>
</dbReference>
<sequence length="333" mass="35299">MRSHASLRIRAVALSLLAATVVAMLFWPVVLTYTFVYGEKATASVEQCTRTQARGKGGSLLTCTGTWRTESGGTGGGEIYGLDEEDAGTDVAVRIGPMGPYAGGFGRNWFLYLTAVPLLFAPLVGLWALRVTLAPGRRLAESLLSDPAGGTVLIVSGDKVFHPDGLPHATLGPPGPPPPGHRPVDVPGRRRRHFERSGFDLATGINRDATEFRALTGPRGHTLAVVEYRSTAGLEPEDVLLDPSGTPLALIRRLAPVPRSYEVLDPGGRLIGSAENVGGKFSSSLRVTDAQGATAATIAHTGRRCVVRVERAAPPLFRDVAIVMAFATFRATD</sequence>
<comment type="caution">
    <text evidence="3">The sequence shown here is derived from an EMBL/GenBank/DDBJ whole genome shotgun (WGS) entry which is preliminary data.</text>
</comment>
<dbReference type="AlphaFoldDB" id="A0A543IAB8"/>
<feature type="region of interest" description="Disordered" evidence="1">
    <location>
        <begin position="164"/>
        <end position="188"/>
    </location>
</feature>
<feature type="transmembrane region" description="Helical" evidence="2">
    <location>
        <begin position="109"/>
        <end position="129"/>
    </location>
</feature>
<reference evidence="3 4" key="1">
    <citation type="submission" date="2019-06" db="EMBL/GenBank/DDBJ databases">
        <title>Sequencing the genomes of 1000 actinobacteria strains.</title>
        <authorList>
            <person name="Klenk H.-P."/>
        </authorList>
    </citation>
    <scope>NUCLEOTIDE SEQUENCE [LARGE SCALE GENOMIC DNA]</scope>
    <source>
        <strain evidence="3 4">DSM 45043</strain>
    </source>
</reference>
<organism evidence="3 4">
    <name type="scientific">Actinomadura hallensis</name>
    <dbReference type="NCBI Taxonomy" id="337895"/>
    <lineage>
        <taxon>Bacteria</taxon>
        <taxon>Bacillati</taxon>
        <taxon>Actinomycetota</taxon>
        <taxon>Actinomycetes</taxon>
        <taxon>Streptosporangiales</taxon>
        <taxon>Thermomonosporaceae</taxon>
        <taxon>Actinomadura</taxon>
    </lineage>
</organism>
<evidence type="ECO:0000256" key="2">
    <source>
        <dbReference type="SAM" id="Phobius"/>
    </source>
</evidence>
<keyword evidence="2" id="KW-0472">Membrane</keyword>
<keyword evidence="2" id="KW-0812">Transmembrane</keyword>
<feature type="transmembrane region" description="Helical" evidence="2">
    <location>
        <begin position="12"/>
        <end position="36"/>
    </location>
</feature>
<name>A0A543IAB8_9ACTN</name>
<evidence type="ECO:0000313" key="3">
    <source>
        <dbReference type="EMBL" id="TQM67526.1"/>
    </source>
</evidence>
<dbReference type="RefSeq" id="WP_141966508.1">
    <property type="nucleotide sequence ID" value="NZ_VFPO01000001.1"/>
</dbReference>
<gene>
    <name evidence="3" type="ORF">FHX41_1141</name>
</gene>
<protein>
    <submittedName>
        <fullName evidence="3">Uncharacterized protein</fullName>
    </submittedName>
</protein>
<keyword evidence="2" id="KW-1133">Transmembrane helix</keyword>
<dbReference type="Proteomes" id="UP000316706">
    <property type="component" value="Unassembled WGS sequence"/>
</dbReference>
<dbReference type="OrthoDB" id="3465036at2"/>
<proteinExistence type="predicted"/>
<accession>A0A543IAB8</accession>
<keyword evidence="4" id="KW-1185">Reference proteome</keyword>
<evidence type="ECO:0000256" key="1">
    <source>
        <dbReference type="SAM" id="MobiDB-lite"/>
    </source>
</evidence>